<dbReference type="STRING" id="157733.AB986_12270"/>
<name>A0A0J6CXF0_9BACL</name>
<dbReference type="GO" id="GO:0015420">
    <property type="term" value="F:ABC-type vitamin B12 transporter activity"/>
    <property type="evidence" value="ECO:0007669"/>
    <property type="project" value="UniProtKB-UniRule"/>
</dbReference>
<dbReference type="EMBL" id="LELK01000004">
    <property type="protein sequence ID" value="KMM36714.1"/>
    <property type="molecule type" value="Genomic_DNA"/>
</dbReference>
<evidence type="ECO:0000313" key="10">
    <source>
        <dbReference type="EMBL" id="KMM36714.1"/>
    </source>
</evidence>
<dbReference type="GO" id="GO:0009236">
    <property type="term" value="P:cobalamin biosynthetic process"/>
    <property type="evidence" value="ECO:0007669"/>
    <property type="project" value="UniProtKB-UniRule"/>
</dbReference>
<gene>
    <name evidence="9" type="primary">cobD</name>
    <name evidence="10" type="ORF">AB986_12270</name>
</gene>
<dbReference type="PATRIC" id="fig|157733.3.peg.481"/>
<keyword evidence="7 9" id="KW-1133">Transmembrane helix</keyword>
<dbReference type="UniPathway" id="UPA00148"/>
<dbReference type="GO" id="GO:0048472">
    <property type="term" value="F:threonine-phosphate decarboxylase activity"/>
    <property type="evidence" value="ECO:0007669"/>
    <property type="project" value="InterPro"/>
</dbReference>
<evidence type="ECO:0000256" key="1">
    <source>
        <dbReference type="ARBA" id="ARBA00004651"/>
    </source>
</evidence>
<keyword evidence="5 9" id="KW-0169">Cobalamin biosynthesis</keyword>
<evidence type="ECO:0000256" key="9">
    <source>
        <dbReference type="HAMAP-Rule" id="MF_00024"/>
    </source>
</evidence>
<dbReference type="RefSeq" id="WP_048311425.1">
    <property type="nucleotide sequence ID" value="NZ_CP119526.1"/>
</dbReference>
<comment type="similarity">
    <text evidence="3 9">Belongs to the CobD/CbiB family.</text>
</comment>
<evidence type="ECO:0000256" key="2">
    <source>
        <dbReference type="ARBA" id="ARBA00004953"/>
    </source>
</evidence>
<dbReference type="NCBIfam" id="TIGR00380">
    <property type="entry name" value="cobal_cbiB"/>
    <property type="match status" value="1"/>
</dbReference>
<keyword evidence="4 9" id="KW-1003">Cell membrane</keyword>
<keyword evidence="11" id="KW-1185">Reference proteome</keyword>
<feature type="transmembrane region" description="Helical" evidence="9">
    <location>
        <begin position="301"/>
        <end position="320"/>
    </location>
</feature>
<dbReference type="PANTHER" id="PTHR34308">
    <property type="entry name" value="COBALAMIN BIOSYNTHESIS PROTEIN CBIB"/>
    <property type="match status" value="1"/>
</dbReference>
<sequence length="321" mass="35296">MITNHLIAISIAFVLDRIIGDPPKWPHPVKWMGSLISFFDKRWNQGSHRKLKGGGMTLTVLAIVIGATGFSVYLAYSLSSLIGVLFEAVLIATTISQKSLRTAALNVYEPLQKGELSEARVNLSYIVGRDTEHLEESEIVRGAVETVAENTSDGITAPLFWALMGGSTAAMAYRAINTCDSMVGYRDEQYEKFGMVSARLDDLVNWIPSRLTGFCMMLFQKPDHHSTKHAWHILFRDAHQHPSPNSGWGEAATAALLGIQLGGINTYKGVVSNRARMGDSITKLSAIHIPKSITIMHRASLIFLITLWIGGLILGATFTWL</sequence>
<keyword evidence="6 9" id="KW-0812">Transmembrane</keyword>
<organism evidence="10 11">
    <name type="scientific">Guptibacillus hwajinpoensis</name>
    <dbReference type="NCBI Taxonomy" id="208199"/>
    <lineage>
        <taxon>Bacteria</taxon>
        <taxon>Bacillati</taxon>
        <taxon>Bacillota</taxon>
        <taxon>Bacilli</taxon>
        <taxon>Bacillales</taxon>
        <taxon>Guptibacillaceae</taxon>
        <taxon>Guptibacillus</taxon>
    </lineage>
</organism>
<feature type="transmembrane region" description="Helical" evidence="9">
    <location>
        <begin position="51"/>
        <end position="70"/>
    </location>
</feature>
<comment type="subcellular location">
    <subcellularLocation>
        <location evidence="1 9">Cell membrane</location>
        <topology evidence="1 9">Multi-pass membrane protein</topology>
    </subcellularLocation>
</comment>
<dbReference type="AlphaFoldDB" id="A0A0J6CXF0"/>
<evidence type="ECO:0000256" key="8">
    <source>
        <dbReference type="ARBA" id="ARBA00023136"/>
    </source>
</evidence>
<reference evidence="10" key="1">
    <citation type="submission" date="2015-06" db="EMBL/GenBank/DDBJ databases">
        <authorList>
            <person name="Liu B."/>
            <person name="Wang J."/>
            <person name="Zhu Y."/>
            <person name="Liu G."/>
            <person name="Chen Q."/>
            <person name="Zheng C."/>
            <person name="Che J."/>
            <person name="Ge C."/>
            <person name="Shi H."/>
            <person name="Pan Z."/>
            <person name="Liu X."/>
        </authorList>
    </citation>
    <scope>NUCLEOTIDE SEQUENCE [LARGE SCALE GENOMIC DNA]</scope>
    <source>
        <strain evidence="10">DSM 16346</strain>
    </source>
</reference>
<dbReference type="GO" id="GO:0005886">
    <property type="term" value="C:plasma membrane"/>
    <property type="evidence" value="ECO:0007669"/>
    <property type="project" value="UniProtKB-SubCell"/>
</dbReference>
<dbReference type="Pfam" id="PF03186">
    <property type="entry name" value="CobD_Cbib"/>
    <property type="match status" value="1"/>
</dbReference>
<accession>A0A0J6CXF0</accession>
<comment type="pathway">
    <text evidence="2 9">Cofactor biosynthesis; adenosylcobalamin biosynthesis.</text>
</comment>
<dbReference type="OrthoDB" id="9811967at2"/>
<evidence type="ECO:0000256" key="6">
    <source>
        <dbReference type="ARBA" id="ARBA00022692"/>
    </source>
</evidence>
<evidence type="ECO:0000256" key="5">
    <source>
        <dbReference type="ARBA" id="ARBA00022573"/>
    </source>
</evidence>
<dbReference type="Proteomes" id="UP000035996">
    <property type="component" value="Unassembled WGS sequence"/>
</dbReference>
<comment type="caution">
    <text evidence="10">The sequence shown here is derived from an EMBL/GenBank/DDBJ whole genome shotgun (WGS) entry which is preliminary data.</text>
</comment>
<proteinExistence type="inferred from homology"/>
<evidence type="ECO:0000313" key="11">
    <source>
        <dbReference type="Proteomes" id="UP000035996"/>
    </source>
</evidence>
<evidence type="ECO:0000256" key="3">
    <source>
        <dbReference type="ARBA" id="ARBA00006263"/>
    </source>
</evidence>
<dbReference type="PANTHER" id="PTHR34308:SF1">
    <property type="entry name" value="COBALAMIN BIOSYNTHESIS PROTEIN CBIB"/>
    <property type="match status" value="1"/>
</dbReference>
<protein>
    <recommendedName>
        <fullName evidence="9">Cobalamin biosynthesis protein CobD</fullName>
    </recommendedName>
</protein>
<dbReference type="HAMAP" id="MF_00024">
    <property type="entry name" value="CobD_CbiB"/>
    <property type="match status" value="1"/>
</dbReference>
<comment type="caution">
    <text evidence="9">Lacks conserved residue(s) required for the propagation of feature annotation.</text>
</comment>
<keyword evidence="8 9" id="KW-0472">Membrane</keyword>
<comment type="function">
    <text evidence="9">Converts cobyric acid to cobinamide by the addition of aminopropanol on the F carboxylic group.</text>
</comment>
<dbReference type="InterPro" id="IPR004485">
    <property type="entry name" value="Cobalamin_biosynth_CobD/CbiB"/>
</dbReference>
<evidence type="ECO:0000256" key="7">
    <source>
        <dbReference type="ARBA" id="ARBA00022989"/>
    </source>
</evidence>
<evidence type="ECO:0000256" key="4">
    <source>
        <dbReference type="ARBA" id="ARBA00022475"/>
    </source>
</evidence>